<dbReference type="InterPro" id="IPR037520">
    <property type="entry name" value="Folliculin/SMCR8_longin"/>
</dbReference>
<dbReference type="GO" id="GO:0005096">
    <property type="term" value="F:GTPase activator activity"/>
    <property type="evidence" value="ECO:0007669"/>
    <property type="project" value="InterPro"/>
</dbReference>
<dbReference type="AlphaFoldDB" id="A0A6G1H5A5"/>
<sequence>MDIILALAHFCEIHGPTIIATTQLSQDPCAVCHPYPGTPSSEIYPKRSTPVTQHWDPQLNLSSPFQSPPTSPQTAEHNPYFPNVPGEREITGRFGPNAEPERESDVCDSCTIVIPKELSDKLPEGAPGSPRKEGKGRNGSPVMRSTQTVLVLGSATDTDDEDEPLPAQEPASVQKQSSLPTSNCSTSPSVVDSATSSPPWIPRNRHLHTLRYVTTRQPASPSTYSLLRRSCLRTLSGEKLPKNGSSGPISFGDPIAGYTTTYVFRIADPRAARGRWRKYALIALSGRSGLRAARTLVKITESFEAMSQQIIAMAQEELERESSVSSASSRPSTGQLSTPPFGSMAPPPVPTTPGSPRKASPGMGSPIAKNITPVSSFLTAKRVDPDGNPRSARDLIRAKGLSEIVGKDTFFVELHVKFTTLLAALVNELEKS</sequence>
<organism evidence="3 4">
    <name type="scientific">Aulographum hederae CBS 113979</name>
    <dbReference type="NCBI Taxonomy" id="1176131"/>
    <lineage>
        <taxon>Eukaryota</taxon>
        <taxon>Fungi</taxon>
        <taxon>Dikarya</taxon>
        <taxon>Ascomycota</taxon>
        <taxon>Pezizomycotina</taxon>
        <taxon>Dothideomycetes</taxon>
        <taxon>Pleosporomycetidae</taxon>
        <taxon>Aulographales</taxon>
        <taxon>Aulographaceae</taxon>
    </lineage>
</organism>
<name>A0A6G1H5A5_9PEZI</name>
<dbReference type="GO" id="GO:1904263">
    <property type="term" value="P:positive regulation of TORC1 signaling"/>
    <property type="evidence" value="ECO:0007669"/>
    <property type="project" value="TreeGrafter"/>
</dbReference>
<dbReference type="GO" id="GO:0005829">
    <property type="term" value="C:cytosol"/>
    <property type="evidence" value="ECO:0007669"/>
    <property type="project" value="TreeGrafter"/>
</dbReference>
<dbReference type="OrthoDB" id="5599713at2759"/>
<evidence type="ECO:0000313" key="4">
    <source>
        <dbReference type="Proteomes" id="UP000800041"/>
    </source>
</evidence>
<proteinExistence type="predicted"/>
<dbReference type="InterPro" id="IPR021713">
    <property type="entry name" value="Folliculin"/>
</dbReference>
<evidence type="ECO:0000259" key="2">
    <source>
        <dbReference type="Pfam" id="PF11704"/>
    </source>
</evidence>
<feature type="compositionally biased region" description="Polar residues" evidence="1">
    <location>
        <begin position="171"/>
        <end position="198"/>
    </location>
</feature>
<feature type="region of interest" description="Disordered" evidence="1">
    <location>
        <begin position="316"/>
        <end position="366"/>
    </location>
</feature>
<evidence type="ECO:0000313" key="3">
    <source>
        <dbReference type="EMBL" id="KAF1988242.1"/>
    </source>
</evidence>
<dbReference type="PANTHER" id="PTHR31441">
    <property type="entry name" value="FOLLICULIN FAMILY MEMBER"/>
    <property type="match status" value="1"/>
</dbReference>
<feature type="compositionally biased region" description="Low complexity" evidence="1">
    <location>
        <begin position="323"/>
        <end position="332"/>
    </location>
</feature>
<protein>
    <recommendedName>
        <fullName evidence="2">Folliculin/SMCR8 longin domain-containing protein</fullName>
    </recommendedName>
</protein>
<keyword evidence="4" id="KW-1185">Reference proteome</keyword>
<gene>
    <name evidence="3" type="ORF">K402DRAFT_31669</name>
</gene>
<evidence type="ECO:0000256" key="1">
    <source>
        <dbReference type="SAM" id="MobiDB-lite"/>
    </source>
</evidence>
<accession>A0A6G1H5A5</accession>
<dbReference type="EMBL" id="ML977149">
    <property type="protein sequence ID" value="KAF1988242.1"/>
    <property type="molecule type" value="Genomic_DNA"/>
</dbReference>
<reference evidence="3" key="1">
    <citation type="journal article" date="2020" name="Stud. Mycol.">
        <title>101 Dothideomycetes genomes: a test case for predicting lifestyles and emergence of pathogens.</title>
        <authorList>
            <person name="Haridas S."/>
            <person name="Albert R."/>
            <person name="Binder M."/>
            <person name="Bloem J."/>
            <person name="Labutti K."/>
            <person name="Salamov A."/>
            <person name="Andreopoulos B."/>
            <person name="Baker S."/>
            <person name="Barry K."/>
            <person name="Bills G."/>
            <person name="Bluhm B."/>
            <person name="Cannon C."/>
            <person name="Castanera R."/>
            <person name="Culley D."/>
            <person name="Daum C."/>
            <person name="Ezra D."/>
            <person name="Gonzalez J."/>
            <person name="Henrissat B."/>
            <person name="Kuo A."/>
            <person name="Liang C."/>
            <person name="Lipzen A."/>
            <person name="Lutzoni F."/>
            <person name="Magnuson J."/>
            <person name="Mondo S."/>
            <person name="Nolan M."/>
            <person name="Ohm R."/>
            <person name="Pangilinan J."/>
            <person name="Park H.-J."/>
            <person name="Ramirez L."/>
            <person name="Alfaro M."/>
            <person name="Sun H."/>
            <person name="Tritt A."/>
            <person name="Yoshinaga Y."/>
            <person name="Zwiers L.-H."/>
            <person name="Turgeon B."/>
            <person name="Goodwin S."/>
            <person name="Spatafora J."/>
            <person name="Crous P."/>
            <person name="Grigoriev I."/>
        </authorList>
    </citation>
    <scope>NUCLEOTIDE SEQUENCE</scope>
    <source>
        <strain evidence="3">CBS 113979</strain>
    </source>
</reference>
<dbReference type="Pfam" id="PF11704">
    <property type="entry name" value="Folliculin"/>
    <property type="match status" value="1"/>
</dbReference>
<dbReference type="Proteomes" id="UP000800041">
    <property type="component" value="Unassembled WGS sequence"/>
</dbReference>
<dbReference type="PANTHER" id="PTHR31441:SF2">
    <property type="entry name" value="FOLLICULIN"/>
    <property type="match status" value="1"/>
</dbReference>
<feature type="region of interest" description="Disordered" evidence="1">
    <location>
        <begin position="118"/>
        <end position="199"/>
    </location>
</feature>
<feature type="domain" description="Folliculin/SMCR8 longin" evidence="2">
    <location>
        <begin position="211"/>
        <end position="424"/>
    </location>
</feature>